<dbReference type="RefSeq" id="WP_187503169.1">
    <property type="nucleotide sequence ID" value="NZ_CP162536.1"/>
</dbReference>
<evidence type="ECO:0000313" key="2">
    <source>
        <dbReference type="Proteomes" id="UP000597613"/>
    </source>
</evidence>
<comment type="caution">
    <text evidence="1">The sequence shown here is derived from an EMBL/GenBank/DDBJ whole genome shotgun (WGS) entry which is preliminary data.</text>
</comment>
<dbReference type="CDD" id="cd06558">
    <property type="entry name" value="crotonase-like"/>
    <property type="match status" value="1"/>
</dbReference>
<dbReference type="Proteomes" id="UP000597613">
    <property type="component" value="Unassembled WGS sequence"/>
</dbReference>
<reference evidence="1 2" key="1">
    <citation type="submission" date="2020-08" db="EMBL/GenBank/DDBJ databases">
        <title>Putative novel bacterial strains isolated from necrotic wheat leaf tissues caused by Xanthomonas translucens.</title>
        <authorList>
            <person name="Tambong J.T."/>
        </authorList>
    </citation>
    <scope>NUCLEOTIDE SEQUENCE [LARGE SCALE GENOMIC DNA]</scope>
    <source>
        <strain evidence="2">DOAB 1063</strain>
    </source>
</reference>
<name>A0ABR7ALT0_9SPHN</name>
<sequence>MTELSYTKLRITQQDRVATVTIDNPPINVLDVGLMSEVRRFLTSVHDDPEIRVIVFESADPEFFLAHVDMTLGEQPQALQELQRNVPTGLNPFQAFAEALRAQPQVTIVKLAGLARGGGAEFVAAVDMAFAAEGQAGLAQCEALMGIIPGGGATQYLSQRMTRGRALEAILGADLFDAKLAERYGWINRALPAADLDSFVARIAANIAALPDGVIAAAKRAVPYSDPDDGFERESENWMNLVFSPSVGQLMMKQLAAGAQTRDGERDLEHLLRGVSANYV</sequence>
<dbReference type="Gene3D" id="3.90.226.10">
    <property type="entry name" value="2-enoyl-CoA Hydratase, Chain A, domain 1"/>
    <property type="match status" value="1"/>
</dbReference>
<dbReference type="PANTHER" id="PTHR11941">
    <property type="entry name" value="ENOYL-COA HYDRATASE-RELATED"/>
    <property type="match status" value="1"/>
</dbReference>
<dbReference type="PANTHER" id="PTHR11941:SF54">
    <property type="entry name" value="ENOYL-COA HYDRATASE, MITOCHONDRIAL"/>
    <property type="match status" value="1"/>
</dbReference>
<accession>A0ABR7ALT0</accession>
<dbReference type="InterPro" id="IPR001753">
    <property type="entry name" value="Enoyl-CoA_hydra/iso"/>
</dbReference>
<gene>
    <name evidence="1" type="ORF">H8S47_06915</name>
</gene>
<dbReference type="Pfam" id="PF00378">
    <property type="entry name" value="ECH_1"/>
    <property type="match status" value="1"/>
</dbReference>
<proteinExistence type="predicted"/>
<keyword evidence="2" id="KW-1185">Reference proteome</keyword>
<dbReference type="EMBL" id="JACONT010000010">
    <property type="protein sequence ID" value="MBC3941415.1"/>
    <property type="molecule type" value="Genomic_DNA"/>
</dbReference>
<dbReference type="SUPFAM" id="SSF52096">
    <property type="entry name" value="ClpP/crotonase"/>
    <property type="match status" value="1"/>
</dbReference>
<organism evidence="1 2">
    <name type="scientific">Sphingomonas albertensis</name>
    <dbReference type="NCBI Taxonomy" id="2762591"/>
    <lineage>
        <taxon>Bacteria</taxon>
        <taxon>Pseudomonadati</taxon>
        <taxon>Pseudomonadota</taxon>
        <taxon>Alphaproteobacteria</taxon>
        <taxon>Sphingomonadales</taxon>
        <taxon>Sphingomonadaceae</taxon>
        <taxon>Sphingomonas</taxon>
    </lineage>
</organism>
<protein>
    <submittedName>
        <fullName evidence="1">Enoyl-CoA hydratase/isomerase family protein</fullName>
    </submittedName>
</protein>
<evidence type="ECO:0000313" key="1">
    <source>
        <dbReference type="EMBL" id="MBC3941415.1"/>
    </source>
</evidence>
<dbReference type="InterPro" id="IPR029045">
    <property type="entry name" value="ClpP/crotonase-like_dom_sf"/>
</dbReference>